<evidence type="ECO:0000313" key="2">
    <source>
        <dbReference type="EMBL" id="TDH57921.1"/>
    </source>
</evidence>
<dbReference type="InterPro" id="IPR002586">
    <property type="entry name" value="CobQ/CobB/MinD/ParA_Nub-bd_dom"/>
</dbReference>
<dbReference type="InterPro" id="IPR050678">
    <property type="entry name" value="DNA_Partitioning_ATPase"/>
</dbReference>
<evidence type="ECO:0000259" key="1">
    <source>
        <dbReference type="Pfam" id="PF01656"/>
    </source>
</evidence>
<dbReference type="PANTHER" id="PTHR13696">
    <property type="entry name" value="P-LOOP CONTAINING NUCLEOSIDE TRIPHOSPHATE HYDROLASE"/>
    <property type="match status" value="1"/>
</dbReference>
<accession>A0A4R5Q6P6</accession>
<dbReference type="AlphaFoldDB" id="A0A4R5Q6P6"/>
<sequence>MSVIVLLSSPKGGVGKSSLSRNILASAVQAGKRVVGIDLDQQSTLKTWSERRERARVAIPGLPLIPVFAAPLSSWREALKKAQAENPDLIVIDTPPSVEQNTPAIASLSDVATIVLVPCQPMQDDVDSTAPWMRKLLGASARGIFVLNRANRRTKSYSTIQTKLLAVGPLCPLEIPHLEEIHFAAGKGLGVADLSKATSRETFDGLWSFVARETGL</sequence>
<dbReference type="PANTHER" id="PTHR13696:SF96">
    <property type="entry name" value="COBQ_COBB_MIND_PARA NUCLEOTIDE BINDING DOMAIN-CONTAINING PROTEIN"/>
    <property type="match status" value="1"/>
</dbReference>
<protein>
    <submittedName>
        <fullName evidence="2">ParA family protein</fullName>
    </submittedName>
</protein>
<dbReference type="Pfam" id="PF01656">
    <property type="entry name" value="CbiA"/>
    <property type="match status" value="1"/>
</dbReference>
<dbReference type="EMBL" id="SMSJ01000184">
    <property type="protein sequence ID" value="TDH57921.1"/>
    <property type="molecule type" value="Genomic_DNA"/>
</dbReference>
<dbReference type="RefSeq" id="WP_133293218.1">
    <property type="nucleotide sequence ID" value="NZ_SMSJ01000184.1"/>
</dbReference>
<dbReference type="OrthoDB" id="7331108at2"/>
<dbReference type="SUPFAM" id="SSF52540">
    <property type="entry name" value="P-loop containing nucleoside triphosphate hydrolases"/>
    <property type="match status" value="1"/>
</dbReference>
<dbReference type="PIRSF" id="PIRSF009320">
    <property type="entry name" value="Nuc_binding_HP_1000"/>
    <property type="match status" value="1"/>
</dbReference>
<dbReference type="CDD" id="cd02042">
    <property type="entry name" value="ParAB_family"/>
    <property type="match status" value="1"/>
</dbReference>
<dbReference type="InterPro" id="IPR027417">
    <property type="entry name" value="P-loop_NTPase"/>
</dbReference>
<reference evidence="2 3" key="1">
    <citation type="journal article" date="2016" name="J. Microbiol.">
        <title>Dankookia rubra gen. nov., sp. nov., an alphaproteobacterium isolated from sediment of a shallow stream.</title>
        <authorList>
            <person name="Kim W.H."/>
            <person name="Kim D.H."/>
            <person name="Kang K."/>
            <person name="Ahn T.Y."/>
        </authorList>
    </citation>
    <scope>NUCLEOTIDE SEQUENCE [LARGE SCALE GENOMIC DNA]</scope>
    <source>
        <strain evidence="2 3">JCM30602</strain>
    </source>
</reference>
<name>A0A4R5Q6P6_9PROT</name>
<dbReference type="Gene3D" id="3.40.50.300">
    <property type="entry name" value="P-loop containing nucleotide triphosphate hydrolases"/>
    <property type="match status" value="1"/>
</dbReference>
<proteinExistence type="predicted"/>
<comment type="caution">
    <text evidence="2">The sequence shown here is derived from an EMBL/GenBank/DDBJ whole genome shotgun (WGS) entry which is preliminary data.</text>
</comment>
<gene>
    <name evidence="2" type="ORF">E2C06_35345</name>
</gene>
<organism evidence="2 3">
    <name type="scientific">Dankookia rubra</name>
    <dbReference type="NCBI Taxonomy" id="1442381"/>
    <lineage>
        <taxon>Bacteria</taxon>
        <taxon>Pseudomonadati</taxon>
        <taxon>Pseudomonadota</taxon>
        <taxon>Alphaproteobacteria</taxon>
        <taxon>Acetobacterales</taxon>
        <taxon>Roseomonadaceae</taxon>
        <taxon>Dankookia</taxon>
    </lineage>
</organism>
<feature type="domain" description="CobQ/CobB/MinD/ParA nucleotide binding" evidence="1">
    <location>
        <begin position="7"/>
        <end position="188"/>
    </location>
</feature>
<keyword evidence="3" id="KW-1185">Reference proteome</keyword>
<evidence type="ECO:0000313" key="3">
    <source>
        <dbReference type="Proteomes" id="UP000295096"/>
    </source>
</evidence>
<dbReference type="Proteomes" id="UP000295096">
    <property type="component" value="Unassembled WGS sequence"/>
</dbReference>